<dbReference type="OrthoDB" id="3268477at2"/>
<gene>
    <name evidence="1" type="ORF">FEF27_02350</name>
</gene>
<dbReference type="EMBL" id="VAWA01000002">
    <property type="protein sequence ID" value="TLP79454.1"/>
    <property type="molecule type" value="Genomic_DNA"/>
</dbReference>
<name>A0A5R9AMT9_9MICC</name>
<proteinExistence type="predicted"/>
<accession>A0A5R9AMT9</accession>
<evidence type="ECO:0000313" key="1">
    <source>
        <dbReference type="EMBL" id="TLP79454.1"/>
    </source>
</evidence>
<protein>
    <submittedName>
        <fullName evidence="1">SPOR domain-containing protein</fullName>
    </submittedName>
</protein>
<dbReference type="AlphaFoldDB" id="A0A5R9AMT9"/>
<evidence type="ECO:0000313" key="2">
    <source>
        <dbReference type="Proteomes" id="UP000306544"/>
    </source>
</evidence>
<reference evidence="1 2" key="1">
    <citation type="submission" date="2019-05" db="EMBL/GenBank/DDBJ databases">
        <title>Nesterenkonia sp. GY239, isolated from the Southern Atlantic Ocean.</title>
        <authorList>
            <person name="Zhang G."/>
        </authorList>
    </citation>
    <scope>NUCLEOTIDE SEQUENCE [LARGE SCALE GENOMIC DNA]</scope>
    <source>
        <strain evidence="1 2">GY239</strain>
    </source>
</reference>
<keyword evidence="2" id="KW-1185">Reference proteome</keyword>
<sequence length="55" mass="6462">MTEYWYNLSTGQVEHGPQSSWKHLLGPYKTHAEAAQALEKVQQRNEEWEEEDDDA</sequence>
<dbReference type="Proteomes" id="UP000306544">
    <property type="component" value="Unassembled WGS sequence"/>
</dbReference>
<comment type="caution">
    <text evidence="1">The sequence shown here is derived from an EMBL/GenBank/DDBJ whole genome shotgun (WGS) entry which is preliminary data.</text>
</comment>
<organism evidence="1 2">
    <name type="scientific">Nesterenkonia sphaerica</name>
    <dbReference type="NCBI Taxonomy" id="1804988"/>
    <lineage>
        <taxon>Bacteria</taxon>
        <taxon>Bacillati</taxon>
        <taxon>Actinomycetota</taxon>
        <taxon>Actinomycetes</taxon>
        <taxon>Micrococcales</taxon>
        <taxon>Micrococcaceae</taxon>
        <taxon>Nesterenkonia</taxon>
    </lineage>
</organism>
<dbReference type="RefSeq" id="WP_138169215.1">
    <property type="nucleotide sequence ID" value="NZ_VAWA01000002.1"/>
</dbReference>